<dbReference type="Pfam" id="PF03055">
    <property type="entry name" value="RPE65"/>
    <property type="match status" value="1"/>
</dbReference>
<keyword evidence="7" id="KW-0732">Signal</keyword>
<comment type="caution">
    <text evidence="8">The sequence shown here is derived from an EMBL/GenBank/DDBJ whole genome shotgun (WGS) entry which is preliminary data.</text>
</comment>
<dbReference type="EMBL" id="AGNL01048445">
    <property type="protein sequence ID" value="EJK45533.1"/>
    <property type="molecule type" value="Genomic_DNA"/>
</dbReference>
<dbReference type="OMA" id="IVMRMNI"/>
<accession>K0R099</accession>
<feature type="binding site" evidence="5">
    <location>
        <position position="601"/>
    </location>
    <ligand>
        <name>Fe cation</name>
        <dbReference type="ChEBI" id="CHEBI:24875"/>
        <note>catalytic</note>
    </ligand>
</feature>
<comment type="cofactor">
    <cofactor evidence="5">
        <name>Fe(2+)</name>
        <dbReference type="ChEBI" id="CHEBI:29033"/>
    </cofactor>
    <text evidence="5">Binds 1 Fe(2+) ion per subunit.</text>
</comment>
<sequence length="678" mass="74244">MGSTSFNLILRVGLVVTLVQGFNTPQRCLSRGRVSHLRSSLAEETSAAAKQPDTPAPLPSPPDMAAFSNGYKTVYEELSCSLSTPTFGELPDDLIGTYYKCGPAMFSAGSLPPPKNSIIQPKAPPVPDGQDMSRMVTHPFEGDGAVLAVTFHGTKTSSEDESGSVVDCAGRATMRYRYVRTNAFQNERKKGKKVYTGMESTRSAALDDAGGNVGNDLIMPFYRHHLLPGLNKMRKNTSNTRAVYFGRKLLTLWAGGLPYKLDSLALSTEGRSQLGGSIKKEESGMSSKAAIDAKANRILFFGIDEEPGKSQLNLYEFNSKFQAIQDNDGLVQVTIPGLGLMYDFAVTDNYAVFVQPALKVNGMQYMISKEPGKSISLENESSMIHIVARPGNRNAGKATTFQIPYDGNPESNIEFINSYEEDDGTIVFDVIRYISTNSGVAGSNQWPWASSLGSYQSSTSKRALWRYKVHPSRGFISKDRVSNDQIYFGTINSKQSAQKHRFVYASAGSLGEEVAPPQGITKFDLETMTQTSWFPQSHEFCGEPMYAERQGDDTEDGGYIVSTLFNGQAETSEIVVLRANDIEAGPIARVPVGIALPHGCHGCFAPTDEANWTYEEIERRARLADKMEARGSMWNEVKVSMTECPFTLSGPVFSPPSFQSDFSSLGLRFDDIEEILGL</sequence>
<dbReference type="eggNOG" id="KOG1285">
    <property type="taxonomic scope" value="Eukaryota"/>
</dbReference>
<evidence type="ECO:0000313" key="9">
    <source>
        <dbReference type="Proteomes" id="UP000266841"/>
    </source>
</evidence>
<dbReference type="OrthoDB" id="407010at2759"/>
<evidence type="ECO:0000256" key="5">
    <source>
        <dbReference type="PIRSR" id="PIRSR604294-1"/>
    </source>
</evidence>
<evidence type="ECO:0000256" key="3">
    <source>
        <dbReference type="ARBA" id="ARBA00023002"/>
    </source>
</evidence>
<dbReference type="GO" id="GO:0016121">
    <property type="term" value="P:carotene catabolic process"/>
    <property type="evidence" value="ECO:0007669"/>
    <property type="project" value="TreeGrafter"/>
</dbReference>
<keyword evidence="9" id="KW-1185">Reference proteome</keyword>
<comment type="similarity">
    <text evidence="1">Belongs to the carotenoid oxygenase family.</text>
</comment>
<evidence type="ECO:0000256" key="6">
    <source>
        <dbReference type="SAM" id="MobiDB-lite"/>
    </source>
</evidence>
<name>K0R099_THAOC</name>
<dbReference type="Proteomes" id="UP000266841">
    <property type="component" value="Unassembled WGS sequence"/>
</dbReference>
<reference evidence="8 9" key="1">
    <citation type="journal article" date="2012" name="Genome Biol.">
        <title>Genome and low-iron response of an oceanic diatom adapted to chronic iron limitation.</title>
        <authorList>
            <person name="Lommer M."/>
            <person name="Specht M."/>
            <person name="Roy A.S."/>
            <person name="Kraemer L."/>
            <person name="Andreson R."/>
            <person name="Gutowska M.A."/>
            <person name="Wolf J."/>
            <person name="Bergner S.V."/>
            <person name="Schilhabel M.B."/>
            <person name="Klostermeier U.C."/>
            <person name="Beiko R.G."/>
            <person name="Rosenstiel P."/>
            <person name="Hippler M."/>
            <person name="Laroche J."/>
        </authorList>
    </citation>
    <scope>NUCLEOTIDE SEQUENCE [LARGE SCALE GENOMIC DNA]</scope>
    <source>
        <strain evidence="8 9">CCMP1005</strain>
    </source>
</reference>
<keyword evidence="3" id="KW-0560">Oxidoreductase</keyword>
<evidence type="ECO:0000313" key="8">
    <source>
        <dbReference type="EMBL" id="EJK45533.1"/>
    </source>
</evidence>
<dbReference type="GO" id="GO:0046872">
    <property type="term" value="F:metal ion binding"/>
    <property type="evidence" value="ECO:0007669"/>
    <property type="project" value="UniProtKB-KW"/>
</dbReference>
<keyword evidence="2 5" id="KW-0479">Metal-binding</keyword>
<evidence type="ECO:0000256" key="2">
    <source>
        <dbReference type="ARBA" id="ARBA00022723"/>
    </source>
</evidence>
<dbReference type="AlphaFoldDB" id="K0R099"/>
<organism evidence="8 9">
    <name type="scientific">Thalassiosira oceanica</name>
    <name type="common">Marine diatom</name>
    <dbReference type="NCBI Taxonomy" id="159749"/>
    <lineage>
        <taxon>Eukaryota</taxon>
        <taxon>Sar</taxon>
        <taxon>Stramenopiles</taxon>
        <taxon>Ochrophyta</taxon>
        <taxon>Bacillariophyta</taxon>
        <taxon>Coscinodiscophyceae</taxon>
        <taxon>Thalassiosirophycidae</taxon>
        <taxon>Thalassiosirales</taxon>
        <taxon>Thalassiosiraceae</taxon>
        <taxon>Thalassiosira</taxon>
    </lineage>
</organism>
<evidence type="ECO:0000256" key="1">
    <source>
        <dbReference type="ARBA" id="ARBA00006787"/>
    </source>
</evidence>
<keyword evidence="4 5" id="KW-0408">Iron</keyword>
<feature type="chain" id="PRO_5003839816" description="Carotenoid oxygenase" evidence="7">
    <location>
        <begin position="22"/>
        <end position="678"/>
    </location>
</feature>
<dbReference type="GO" id="GO:0010436">
    <property type="term" value="F:carotenoid dioxygenase activity"/>
    <property type="evidence" value="ECO:0007669"/>
    <property type="project" value="TreeGrafter"/>
</dbReference>
<evidence type="ECO:0000256" key="4">
    <source>
        <dbReference type="ARBA" id="ARBA00023004"/>
    </source>
</evidence>
<dbReference type="PANTHER" id="PTHR10543:SF89">
    <property type="entry name" value="CAROTENOID 9,10(9',10')-CLEAVAGE DIOXYGENASE 1"/>
    <property type="match status" value="1"/>
</dbReference>
<dbReference type="InterPro" id="IPR004294">
    <property type="entry name" value="Carotenoid_Oase"/>
</dbReference>
<feature type="region of interest" description="Disordered" evidence="6">
    <location>
        <begin position="42"/>
        <end position="63"/>
    </location>
</feature>
<dbReference type="PANTHER" id="PTHR10543">
    <property type="entry name" value="BETA-CAROTENE DIOXYGENASE"/>
    <property type="match status" value="1"/>
</dbReference>
<evidence type="ECO:0008006" key="10">
    <source>
        <dbReference type="Google" id="ProtNLM"/>
    </source>
</evidence>
<gene>
    <name evidence="8" type="ORF">THAOC_35850</name>
</gene>
<feature type="signal peptide" evidence="7">
    <location>
        <begin position="1"/>
        <end position="21"/>
    </location>
</feature>
<evidence type="ECO:0000256" key="7">
    <source>
        <dbReference type="SAM" id="SignalP"/>
    </source>
</evidence>
<protein>
    <recommendedName>
        <fullName evidence="10">Carotenoid oxygenase</fullName>
    </recommendedName>
</protein>
<proteinExistence type="inferred from homology"/>